<dbReference type="InterPro" id="IPR013382">
    <property type="entry name" value="CRISPR-assoc_prot_Cse2"/>
</dbReference>
<evidence type="ECO:0000313" key="1">
    <source>
        <dbReference type="EMBL" id="MBB4965139.1"/>
    </source>
</evidence>
<dbReference type="Pfam" id="PF09485">
    <property type="entry name" value="CRISPR_Cse2"/>
    <property type="match status" value="1"/>
</dbReference>
<gene>
    <name evidence="1" type="ORF">F4559_002498</name>
</gene>
<reference evidence="1 2" key="1">
    <citation type="submission" date="2020-08" db="EMBL/GenBank/DDBJ databases">
        <title>Sequencing the genomes of 1000 actinobacteria strains.</title>
        <authorList>
            <person name="Klenk H.-P."/>
        </authorList>
    </citation>
    <scope>NUCLEOTIDE SEQUENCE [LARGE SCALE GENOMIC DNA]</scope>
    <source>
        <strain evidence="1 2">DSM 45084</strain>
    </source>
</reference>
<name>A0A7W7T240_9PSEU</name>
<comment type="caution">
    <text evidence="1">The sequence shown here is derived from an EMBL/GenBank/DDBJ whole genome shotgun (WGS) entry which is preliminary data.</text>
</comment>
<evidence type="ECO:0000313" key="2">
    <source>
        <dbReference type="Proteomes" id="UP000542674"/>
    </source>
</evidence>
<protein>
    <submittedName>
        <fullName evidence="1">CRISPR system Cascade subunit CasB</fullName>
    </submittedName>
</protein>
<keyword evidence="2" id="KW-1185">Reference proteome</keyword>
<dbReference type="AlphaFoldDB" id="A0A7W7T240"/>
<dbReference type="CDD" id="cd09731">
    <property type="entry name" value="Cse2_I-E"/>
    <property type="match status" value="1"/>
</dbReference>
<dbReference type="InterPro" id="IPR038287">
    <property type="entry name" value="Cse2_sf"/>
</dbReference>
<dbReference type="EMBL" id="JACHJS010000001">
    <property type="protein sequence ID" value="MBB4965139.1"/>
    <property type="molecule type" value="Genomic_DNA"/>
</dbReference>
<accession>A0A7W7T240</accession>
<dbReference type="Gene3D" id="1.10.520.40">
    <property type="entry name" value="CRISPR-associated protein Cse2"/>
    <property type="match status" value="1"/>
</dbReference>
<proteinExistence type="predicted"/>
<dbReference type="NCBIfam" id="TIGR02548">
    <property type="entry name" value="casB_cse2"/>
    <property type="match status" value="1"/>
</dbReference>
<dbReference type="Proteomes" id="UP000542674">
    <property type="component" value="Unassembled WGS sequence"/>
</dbReference>
<dbReference type="RefSeq" id="WP_184668553.1">
    <property type="nucleotide sequence ID" value="NZ_BAABAI010000013.1"/>
</dbReference>
<organism evidence="1 2">
    <name type="scientific">Saccharothrix violaceirubra</name>
    <dbReference type="NCBI Taxonomy" id="413306"/>
    <lineage>
        <taxon>Bacteria</taxon>
        <taxon>Bacillati</taxon>
        <taxon>Actinomycetota</taxon>
        <taxon>Actinomycetes</taxon>
        <taxon>Pseudonocardiales</taxon>
        <taxon>Pseudonocardiaceae</taxon>
        <taxon>Saccharothrix</taxon>
    </lineage>
</organism>
<sequence>MTTTAEEGKPPAETLRRRELTPVGIEVHERIQIWQRDYLANRSAAVAALARLRRGVGKRAGTVPDLLLYTESDKFAGEDAGNDPTTQENAAHIAFTLYALHQQSHRAKQMNRRGYGLGKSLRLLHPGEFGEPLPPIVRRFQALSTSASFDEVVHHLRGAVQLLRTNGIPLDYGLLADELTWWQHGGASAIPLRWGREFYRTPKMAPDSAQS</sequence>